<dbReference type="InterPro" id="IPR015300">
    <property type="entry name" value="DNA-bd_pseudobarrel_sf"/>
</dbReference>
<gene>
    <name evidence="7" type="ORF">H6P81_019640</name>
</gene>
<name>A0AAV7DS76_ARIFI</name>
<sequence length="191" mass="22246">MEGETTKLIRRKRCVVDEEADLMEFLEAKRLKQEEEESKLRKMMRRSPDAESLGDCLRTEPRWLGQKKMTKTDVDPHQQRFFIPRAAIQRLKPHLLAWEKAETEPLGAPGISVSVTDPSGCRRELKLKRWSSLNQWALLKGWQPLVDANQLRKEDELGIWAYRHGPHRRLALLLQRMNSSSLAPSLLFHSL</sequence>
<keyword evidence="2" id="KW-0805">Transcription regulation</keyword>
<dbReference type="GO" id="GO:0003677">
    <property type="term" value="F:DNA binding"/>
    <property type="evidence" value="ECO:0007669"/>
    <property type="project" value="UniProtKB-KW"/>
</dbReference>
<evidence type="ECO:0000256" key="4">
    <source>
        <dbReference type="ARBA" id="ARBA00023163"/>
    </source>
</evidence>
<dbReference type="GO" id="GO:0005634">
    <property type="term" value="C:nucleus"/>
    <property type="evidence" value="ECO:0007669"/>
    <property type="project" value="UniProtKB-SubCell"/>
</dbReference>
<evidence type="ECO:0000256" key="2">
    <source>
        <dbReference type="ARBA" id="ARBA00023015"/>
    </source>
</evidence>
<feature type="coiled-coil region" evidence="6">
    <location>
        <begin position="16"/>
        <end position="46"/>
    </location>
</feature>
<evidence type="ECO:0000313" key="7">
    <source>
        <dbReference type="EMBL" id="KAG9439475.1"/>
    </source>
</evidence>
<evidence type="ECO:0008006" key="9">
    <source>
        <dbReference type="Google" id="ProtNLM"/>
    </source>
</evidence>
<dbReference type="PANTHER" id="PTHR31541:SF25">
    <property type="entry name" value="GAMMA-GLIADIN B"/>
    <property type="match status" value="1"/>
</dbReference>
<keyword evidence="4" id="KW-0804">Transcription</keyword>
<dbReference type="SUPFAM" id="SSF101936">
    <property type="entry name" value="DNA-binding pseudobarrel domain"/>
    <property type="match status" value="1"/>
</dbReference>
<evidence type="ECO:0000313" key="8">
    <source>
        <dbReference type="Proteomes" id="UP000825729"/>
    </source>
</evidence>
<keyword evidence="8" id="KW-1185">Reference proteome</keyword>
<dbReference type="InterPro" id="IPR005508">
    <property type="entry name" value="At2g31720-like"/>
</dbReference>
<dbReference type="Proteomes" id="UP000825729">
    <property type="component" value="Unassembled WGS sequence"/>
</dbReference>
<dbReference type="AlphaFoldDB" id="A0AAV7DS76"/>
<organism evidence="7 8">
    <name type="scientific">Aristolochia fimbriata</name>
    <name type="common">White veined hardy Dutchman's pipe vine</name>
    <dbReference type="NCBI Taxonomy" id="158543"/>
    <lineage>
        <taxon>Eukaryota</taxon>
        <taxon>Viridiplantae</taxon>
        <taxon>Streptophyta</taxon>
        <taxon>Embryophyta</taxon>
        <taxon>Tracheophyta</taxon>
        <taxon>Spermatophyta</taxon>
        <taxon>Magnoliopsida</taxon>
        <taxon>Magnoliidae</taxon>
        <taxon>Piperales</taxon>
        <taxon>Aristolochiaceae</taxon>
        <taxon>Aristolochia</taxon>
    </lineage>
</organism>
<keyword evidence="5" id="KW-0539">Nucleus</keyword>
<evidence type="ECO:0000256" key="6">
    <source>
        <dbReference type="SAM" id="Coils"/>
    </source>
</evidence>
<comment type="subcellular location">
    <subcellularLocation>
        <location evidence="1">Nucleus</location>
    </subcellularLocation>
</comment>
<proteinExistence type="predicted"/>
<dbReference type="CDD" id="cd10017">
    <property type="entry name" value="B3_DNA"/>
    <property type="match status" value="1"/>
</dbReference>
<dbReference type="PANTHER" id="PTHR31541">
    <property type="entry name" value="B3 DOMAIN PLANT PROTEIN-RELATED"/>
    <property type="match status" value="1"/>
</dbReference>
<dbReference type="EMBL" id="JAINDJ010000008">
    <property type="protein sequence ID" value="KAG9439475.1"/>
    <property type="molecule type" value="Genomic_DNA"/>
</dbReference>
<dbReference type="InterPro" id="IPR003340">
    <property type="entry name" value="B3_DNA-bd"/>
</dbReference>
<evidence type="ECO:0000256" key="1">
    <source>
        <dbReference type="ARBA" id="ARBA00004123"/>
    </source>
</evidence>
<keyword evidence="3" id="KW-0238">DNA-binding</keyword>
<comment type="caution">
    <text evidence="7">The sequence shown here is derived from an EMBL/GenBank/DDBJ whole genome shotgun (WGS) entry which is preliminary data.</text>
</comment>
<protein>
    <recommendedName>
        <fullName evidence="9">TF-B3 domain-containing protein</fullName>
    </recommendedName>
</protein>
<dbReference type="Pfam" id="PF03754">
    <property type="entry name" value="At2g31720-like"/>
    <property type="match status" value="1"/>
</dbReference>
<evidence type="ECO:0000256" key="3">
    <source>
        <dbReference type="ARBA" id="ARBA00023125"/>
    </source>
</evidence>
<evidence type="ECO:0000256" key="5">
    <source>
        <dbReference type="ARBA" id="ARBA00023242"/>
    </source>
</evidence>
<reference evidence="7 8" key="1">
    <citation type="submission" date="2021-07" db="EMBL/GenBank/DDBJ databases">
        <title>The Aristolochia fimbriata genome: insights into angiosperm evolution, floral development and chemical biosynthesis.</title>
        <authorList>
            <person name="Jiao Y."/>
        </authorList>
    </citation>
    <scope>NUCLEOTIDE SEQUENCE [LARGE SCALE GENOMIC DNA]</scope>
    <source>
        <strain evidence="7">IBCAS-2021</strain>
        <tissue evidence="7">Leaf</tissue>
    </source>
</reference>
<keyword evidence="6" id="KW-0175">Coiled coil</keyword>
<dbReference type="Gene3D" id="2.40.330.10">
    <property type="entry name" value="DNA-binding pseudobarrel domain"/>
    <property type="match status" value="1"/>
</dbReference>
<accession>A0AAV7DS76</accession>